<proteinExistence type="predicted"/>
<dbReference type="SUPFAM" id="SSF54117">
    <property type="entry name" value="Interleukin 8-like chemokines"/>
    <property type="match status" value="1"/>
</dbReference>
<reference evidence="2 3" key="1">
    <citation type="submission" date="2022-01" db="EMBL/GenBank/DDBJ databases">
        <title>A high-quality chromosome-level genome assembly of rohu carp, Labeo rohita.</title>
        <authorList>
            <person name="Arick M.A. II"/>
            <person name="Hsu C.-Y."/>
            <person name="Magbanua Z."/>
            <person name="Pechanova O."/>
            <person name="Grover C."/>
            <person name="Miller E."/>
            <person name="Thrash A."/>
            <person name="Ezzel L."/>
            <person name="Alam S."/>
            <person name="Benzie J."/>
            <person name="Hamilton M."/>
            <person name="Karsi A."/>
            <person name="Lawrence M.L."/>
            <person name="Peterson D.G."/>
        </authorList>
    </citation>
    <scope>NUCLEOTIDE SEQUENCE [LARGE SCALE GENOMIC DNA]</scope>
    <source>
        <strain evidence="3">BAU-BD-2019</strain>
        <tissue evidence="2">Blood</tissue>
    </source>
</reference>
<keyword evidence="3" id="KW-1185">Reference proteome</keyword>
<evidence type="ECO:0000313" key="3">
    <source>
        <dbReference type="Proteomes" id="UP000830375"/>
    </source>
</evidence>
<dbReference type="Gene3D" id="2.40.50.40">
    <property type="match status" value="1"/>
</dbReference>
<dbReference type="InterPro" id="IPR036048">
    <property type="entry name" value="Interleukin_8-like_sf"/>
</dbReference>
<feature type="chain" id="PRO_5045751370" evidence="1">
    <location>
        <begin position="37"/>
        <end position="78"/>
    </location>
</feature>
<dbReference type="EMBL" id="JACTAM010000005">
    <property type="protein sequence ID" value="KAI2664529.1"/>
    <property type="molecule type" value="Genomic_DNA"/>
</dbReference>
<gene>
    <name evidence="2" type="ORF">H4Q32_002759</name>
</gene>
<sequence length="78" mass="8640">MPLLIITSAQTFERNKMNTSTAFIVLVCLLVLEVKSQSLPVKGRCISVDKGLNKVSPKAIKMVEIFPPSHSCKRLEIV</sequence>
<evidence type="ECO:0000256" key="1">
    <source>
        <dbReference type="SAM" id="SignalP"/>
    </source>
</evidence>
<evidence type="ECO:0000313" key="2">
    <source>
        <dbReference type="EMBL" id="KAI2664529.1"/>
    </source>
</evidence>
<dbReference type="Proteomes" id="UP000830375">
    <property type="component" value="Unassembled WGS sequence"/>
</dbReference>
<accession>A0ABQ8MNY6</accession>
<comment type="caution">
    <text evidence="2">The sequence shown here is derived from an EMBL/GenBank/DDBJ whole genome shotgun (WGS) entry which is preliminary data.</text>
</comment>
<protein>
    <submittedName>
        <fullName evidence="2">C-X-C motif chemokine 11-6</fullName>
    </submittedName>
</protein>
<name>A0ABQ8MNY6_LABRO</name>
<feature type="signal peptide" evidence="1">
    <location>
        <begin position="1"/>
        <end position="36"/>
    </location>
</feature>
<organism evidence="2 3">
    <name type="scientific">Labeo rohita</name>
    <name type="common">Indian major carp</name>
    <name type="synonym">Cyprinus rohita</name>
    <dbReference type="NCBI Taxonomy" id="84645"/>
    <lineage>
        <taxon>Eukaryota</taxon>
        <taxon>Metazoa</taxon>
        <taxon>Chordata</taxon>
        <taxon>Craniata</taxon>
        <taxon>Vertebrata</taxon>
        <taxon>Euteleostomi</taxon>
        <taxon>Actinopterygii</taxon>
        <taxon>Neopterygii</taxon>
        <taxon>Teleostei</taxon>
        <taxon>Ostariophysi</taxon>
        <taxon>Cypriniformes</taxon>
        <taxon>Cyprinidae</taxon>
        <taxon>Labeoninae</taxon>
        <taxon>Labeonini</taxon>
        <taxon>Labeo</taxon>
    </lineage>
</organism>
<keyword evidence="1" id="KW-0732">Signal</keyword>